<organism evidence="2 3">
    <name type="scientific">Ectopseudomonas composti</name>
    <dbReference type="NCBI Taxonomy" id="658457"/>
    <lineage>
        <taxon>Bacteria</taxon>
        <taxon>Pseudomonadati</taxon>
        <taxon>Pseudomonadota</taxon>
        <taxon>Gammaproteobacteria</taxon>
        <taxon>Pseudomonadales</taxon>
        <taxon>Pseudomonadaceae</taxon>
        <taxon>Ectopseudomonas</taxon>
    </lineage>
</organism>
<reference evidence="2 3" key="1">
    <citation type="submission" date="2016-10" db="EMBL/GenBank/DDBJ databases">
        <authorList>
            <person name="de Groot N.N."/>
        </authorList>
    </citation>
    <scope>NUCLEOTIDE SEQUENCE [LARGE SCALE GENOMIC DNA]</scope>
    <source>
        <strain evidence="2 3">CCUG 59231</strain>
    </source>
</reference>
<dbReference type="AlphaFoldDB" id="A0A1I5K157"/>
<dbReference type="Pfam" id="PF10592">
    <property type="entry name" value="AIPR"/>
    <property type="match status" value="1"/>
</dbReference>
<gene>
    <name evidence="2" type="ORF">SAMN05216601_10250</name>
</gene>
<dbReference type="STRING" id="658457.SAMN05216601_10250"/>
<feature type="domain" description="Abortive phage infection protein C-terminal" evidence="1">
    <location>
        <begin position="257"/>
        <end position="526"/>
    </location>
</feature>
<evidence type="ECO:0000313" key="2">
    <source>
        <dbReference type="EMBL" id="SFO78772.1"/>
    </source>
</evidence>
<dbReference type="OrthoDB" id="9806213at2"/>
<name>A0A1I5K157_9GAMM</name>
<dbReference type="Proteomes" id="UP000182400">
    <property type="component" value="Unassembled WGS sequence"/>
</dbReference>
<evidence type="ECO:0000313" key="3">
    <source>
        <dbReference type="Proteomes" id="UP000182400"/>
    </source>
</evidence>
<proteinExistence type="predicted"/>
<accession>A0A1I5K157</accession>
<dbReference type="RefSeq" id="WP_074936873.1">
    <property type="nucleotide sequence ID" value="NZ_FOWP01000002.1"/>
</dbReference>
<dbReference type="InterPro" id="IPR018891">
    <property type="entry name" value="AIPR_C"/>
</dbReference>
<dbReference type="EMBL" id="FOWP01000002">
    <property type="protein sequence ID" value="SFO78772.1"/>
    <property type="molecule type" value="Genomic_DNA"/>
</dbReference>
<evidence type="ECO:0000259" key="1">
    <source>
        <dbReference type="Pfam" id="PF10592"/>
    </source>
</evidence>
<sequence>MNPVIGNLLQEFIETQKIKAKDKQSEFEIFANYIIAYPKIPDTFDVDILSTGEGEFGIDGIGIIINEKLVDNEEQASDIINASNTIEVEFLFCQAKTSEKFDGGDILKFTSAVEDFFANQRKHNLIPKINEARKIFDLIIDNSNKCRKNLPSVSLYYVTTGVWKNDPILCELLEKCKERLDEKAIFGSVGWHALGAKEVQRKYTYSKNSISVTATVGKNITLPPIPNVKESYLAIISAVEFLKIITEPDGSVRKSLFFDNIRDFEPKSDINLKIGETLRSGQNIEFPIRNNGITIVTRYLQRVGDNFTLEDFQIVNGCQTSHVLQENSNHLTDAVQIPIKIICTDDEEVTARVIISSNQQNEVNEEMFWSLKSIHKDIEIFMSAKNGDLKLFYERRAGQYNADIEVEKVRIITKESLLKSYASMFLDEANKVGRHYGDLIPMVGHSIFKESDRMYPYYTAAYASFRLEWLFRNNRIDKKYKPFRFQMLMAVRLTIQKDLGLNEKEKYTREYCEAIDKFMQNIEESTKVFQRTIDSIKEALVVIGQEDEITHRVSKMRDTRDALKKVING</sequence>
<protein>
    <submittedName>
        <fullName evidence="2">AIPR protein</fullName>
    </submittedName>
</protein>